<proteinExistence type="predicted"/>
<feature type="compositionally biased region" description="Pro residues" evidence="1">
    <location>
        <begin position="90"/>
        <end position="99"/>
    </location>
</feature>
<comment type="caution">
    <text evidence="2">The sequence shown here is derived from an EMBL/GenBank/DDBJ whole genome shotgun (WGS) entry which is preliminary data.</text>
</comment>
<feature type="compositionally biased region" description="Low complexity" evidence="1">
    <location>
        <begin position="164"/>
        <end position="175"/>
    </location>
</feature>
<feature type="region of interest" description="Disordered" evidence="1">
    <location>
        <begin position="246"/>
        <end position="273"/>
    </location>
</feature>
<feature type="compositionally biased region" description="Polar residues" evidence="1">
    <location>
        <begin position="113"/>
        <end position="123"/>
    </location>
</feature>
<organism evidence="2 3">
    <name type="scientific">Pleurotus ostreatus</name>
    <name type="common">Oyster mushroom</name>
    <name type="synonym">White-rot fungus</name>
    <dbReference type="NCBI Taxonomy" id="5322"/>
    <lineage>
        <taxon>Eukaryota</taxon>
        <taxon>Fungi</taxon>
        <taxon>Dikarya</taxon>
        <taxon>Basidiomycota</taxon>
        <taxon>Agaricomycotina</taxon>
        <taxon>Agaricomycetes</taxon>
        <taxon>Agaricomycetidae</taxon>
        <taxon>Agaricales</taxon>
        <taxon>Pleurotineae</taxon>
        <taxon>Pleurotaceae</taxon>
        <taxon>Pleurotus</taxon>
    </lineage>
</organism>
<dbReference type="AlphaFoldDB" id="A0A8H6ZZU5"/>
<dbReference type="RefSeq" id="XP_036635267.1">
    <property type="nucleotide sequence ID" value="XM_036773794.1"/>
</dbReference>
<evidence type="ECO:0000313" key="2">
    <source>
        <dbReference type="EMBL" id="KAF7437368.1"/>
    </source>
</evidence>
<dbReference type="Proteomes" id="UP000623687">
    <property type="component" value="Unassembled WGS sequence"/>
</dbReference>
<dbReference type="VEuPathDB" id="FungiDB:PC9H_004207"/>
<keyword evidence="3" id="KW-1185">Reference proteome</keyword>
<evidence type="ECO:0000256" key="1">
    <source>
        <dbReference type="SAM" id="MobiDB-lite"/>
    </source>
</evidence>
<gene>
    <name evidence="2" type="ORF">PC9H_004207</name>
</gene>
<feature type="compositionally biased region" description="Low complexity" evidence="1">
    <location>
        <begin position="139"/>
        <end position="152"/>
    </location>
</feature>
<name>A0A8H6ZZU5_PLEOS</name>
<reference evidence="2" key="1">
    <citation type="submission" date="2019-07" db="EMBL/GenBank/DDBJ databases">
        <authorList>
            <person name="Palmer J.M."/>
        </authorList>
    </citation>
    <scope>NUCLEOTIDE SEQUENCE</scope>
    <source>
        <strain evidence="2">PC9</strain>
    </source>
</reference>
<feature type="compositionally biased region" description="Polar residues" evidence="1">
    <location>
        <begin position="65"/>
        <end position="74"/>
    </location>
</feature>
<dbReference type="EMBL" id="JACETU010000002">
    <property type="protein sequence ID" value="KAF7437368.1"/>
    <property type="molecule type" value="Genomic_DNA"/>
</dbReference>
<dbReference type="OrthoDB" id="10266696at2759"/>
<feature type="compositionally biased region" description="Polar residues" evidence="1">
    <location>
        <begin position="32"/>
        <end position="56"/>
    </location>
</feature>
<feature type="region of interest" description="Disordered" evidence="1">
    <location>
        <begin position="1"/>
        <end position="184"/>
    </location>
</feature>
<protein>
    <submittedName>
        <fullName evidence="2">Uncharacterized protein</fullName>
    </submittedName>
</protein>
<sequence>MEGPPPRDPSTLDGGAPAPAAAPPPTFPIRTASPSHRTSASITNRHAVATNPTITPRQPGGHQLLSASHMNQPARSIAPPQTHPVTPSAPAQPAPPPQPQNDLFTLDFHAPSPTATSSGQSAQPKKDVKSDILSLFSSPAAPAATPAFNPQATSSFTPSPWGTPQQQQQPVAQQPGFVQTTSMMGSNGAGMWGVNSGWAAPAAPSQNNLWGNPGPAPAQTGFAVNPLANTNNVWAGSAAPNPGGDLFSTPFASTTTNTQKKDDVFGDLWGGFK</sequence>
<accession>A0A8H6ZZU5</accession>
<feature type="compositionally biased region" description="Polar residues" evidence="1">
    <location>
        <begin position="153"/>
        <end position="163"/>
    </location>
</feature>
<dbReference type="GeneID" id="59374025"/>
<evidence type="ECO:0000313" key="3">
    <source>
        <dbReference type="Proteomes" id="UP000623687"/>
    </source>
</evidence>